<feature type="region of interest" description="Disordered" evidence="2">
    <location>
        <begin position="89"/>
        <end position="111"/>
    </location>
</feature>
<dbReference type="EMBL" id="ML179599">
    <property type="protein sequence ID" value="THU84438.1"/>
    <property type="molecule type" value="Genomic_DNA"/>
</dbReference>
<gene>
    <name evidence="4" type="ORF">K435DRAFT_870261</name>
</gene>
<evidence type="ECO:0000259" key="3">
    <source>
        <dbReference type="PROSITE" id="PS50137"/>
    </source>
</evidence>
<dbReference type="GO" id="GO:0003723">
    <property type="term" value="F:RNA binding"/>
    <property type="evidence" value="ECO:0007669"/>
    <property type="project" value="UniProtKB-UniRule"/>
</dbReference>
<proteinExistence type="predicted"/>
<evidence type="ECO:0000313" key="5">
    <source>
        <dbReference type="Proteomes" id="UP000297245"/>
    </source>
</evidence>
<dbReference type="AlphaFoldDB" id="A0A4S8L8D1"/>
<protein>
    <recommendedName>
        <fullName evidence="3">DRBM domain-containing protein</fullName>
    </recommendedName>
</protein>
<sequence length="111" mass="12732">MPDTPVAISATAKLVIREFMIITCVCTEELKSKLNSFELGMHHFKMELNNWGQHNHKKFDYQYLREGPQHDETWTVIIRADGQEYGKGVAKNKRDAEEAAAREALQAAQQQ</sequence>
<evidence type="ECO:0000256" key="1">
    <source>
        <dbReference type="PROSITE-ProRule" id="PRU00266"/>
    </source>
</evidence>
<keyword evidence="5" id="KW-1185">Reference proteome</keyword>
<reference evidence="4 5" key="1">
    <citation type="journal article" date="2019" name="Nat. Ecol. Evol.">
        <title>Megaphylogeny resolves global patterns of mushroom evolution.</title>
        <authorList>
            <person name="Varga T."/>
            <person name="Krizsan K."/>
            <person name="Foldi C."/>
            <person name="Dima B."/>
            <person name="Sanchez-Garcia M."/>
            <person name="Sanchez-Ramirez S."/>
            <person name="Szollosi G.J."/>
            <person name="Szarkandi J.G."/>
            <person name="Papp V."/>
            <person name="Albert L."/>
            <person name="Andreopoulos W."/>
            <person name="Angelini C."/>
            <person name="Antonin V."/>
            <person name="Barry K.W."/>
            <person name="Bougher N.L."/>
            <person name="Buchanan P."/>
            <person name="Buyck B."/>
            <person name="Bense V."/>
            <person name="Catcheside P."/>
            <person name="Chovatia M."/>
            <person name="Cooper J."/>
            <person name="Damon W."/>
            <person name="Desjardin D."/>
            <person name="Finy P."/>
            <person name="Geml J."/>
            <person name="Haridas S."/>
            <person name="Hughes K."/>
            <person name="Justo A."/>
            <person name="Karasinski D."/>
            <person name="Kautmanova I."/>
            <person name="Kiss B."/>
            <person name="Kocsube S."/>
            <person name="Kotiranta H."/>
            <person name="LaButti K.M."/>
            <person name="Lechner B.E."/>
            <person name="Liimatainen K."/>
            <person name="Lipzen A."/>
            <person name="Lukacs Z."/>
            <person name="Mihaltcheva S."/>
            <person name="Morgado L.N."/>
            <person name="Niskanen T."/>
            <person name="Noordeloos M.E."/>
            <person name="Ohm R.A."/>
            <person name="Ortiz-Santana B."/>
            <person name="Ovrebo C."/>
            <person name="Racz N."/>
            <person name="Riley R."/>
            <person name="Savchenko A."/>
            <person name="Shiryaev A."/>
            <person name="Soop K."/>
            <person name="Spirin V."/>
            <person name="Szebenyi C."/>
            <person name="Tomsovsky M."/>
            <person name="Tulloss R.E."/>
            <person name="Uehling J."/>
            <person name="Grigoriev I.V."/>
            <person name="Vagvolgyi C."/>
            <person name="Papp T."/>
            <person name="Martin F.M."/>
            <person name="Miettinen O."/>
            <person name="Hibbett D.S."/>
            <person name="Nagy L.G."/>
        </authorList>
    </citation>
    <scope>NUCLEOTIDE SEQUENCE [LARGE SCALE GENOMIC DNA]</scope>
    <source>
        <strain evidence="4 5">CBS 962.96</strain>
    </source>
</reference>
<evidence type="ECO:0000256" key="2">
    <source>
        <dbReference type="SAM" id="MobiDB-lite"/>
    </source>
</evidence>
<name>A0A4S8L8D1_DENBC</name>
<dbReference type="InterPro" id="IPR014720">
    <property type="entry name" value="dsRBD_dom"/>
</dbReference>
<dbReference type="SUPFAM" id="SSF54768">
    <property type="entry name" value="dsRNA-binding domain-like"/>
    <property type="match status" value="1"/>
</dbReference>
<feature type="domain" description="DRBM" evidence="3">
    <location>
        <begin position="43"/>
        <end position="110"/>
    </location>
</feature>
<accession>A0A4S8L8D1</accession>
<keyword evidence="1" id="KW-0694">RNA-binding</keyword>
<organism evidence="4 5">
    <name type="scientific">Dendrothele bispora (strain CBS 962.96)</name>
    <dbReference type="NCBI Taxonomy" id="1314807"/>
    <lineage>
        <taxon>Eukaryota</taxon>
        <taxon>Fungi</taxon>
        <taxon>Dikarya</taxon>
        <taxon>Basidiomycota</taxon>
        <taxon>Agaricomycotina</taxon>
        <taxon>Agaricomycetes</taxon>
        <taxon>Agaricomycetidae</taxon>
        <taxon>Agaricales</taxon>
        <taxon>Agaricales incertae sedis</taxon>
        <taxon>Dendrothele</taxon>
    </lineage>
</organism>
<dbReference type="Proteomes" id="UP000297245">
    <property type="component" value="Unassembled WGS sequence"/>
</dbReference>
<dbReference type="Gene3D" id="3.30.160.20">
    <property type="match status" value="1"/>
</dbReference>
<dbReference type="Pfam" id="PF00035">
    <property type="entry name" value="dsrm"/>
    <property type="match status" value="1"/>
</dbReference>
<feature type="compositionally biased region" description="Low complexity" evidence="2">
    <location>
        <begin position="102"/>
        <end position="111"/>
    </location>
</feature>
<feature type="compositionally biased region" description="Basic and acidic residues" evidence="2">
    <location>
        <begin position="92"/>
        <end position="101"/>
    </location>
</feature>
<dbReference type="SMART" id="SM00358">
    <property type="entry name" value="DSRM"/>
    <property type="match status" value="1"/>
</dbReference>
<evidence type="ECO:0000313" key="4">
    <source>
        <dbReference type="EMBL" id="THU84438.1"/>
    </source>
</evidence>
<dbReference type="PROSITE" id="PS50137">
    <property type="entry name" value="DS_RBD"/>
    <property type="match status" value="1"/>
</dbReference>